<organism evidence="2 3">
    <name type="scientific">Pleurodeles waltl</name>
    <name type="common">Iberian ribbed newt</name>
    <dbReference type="NCBI Taxonomy" id="8319"/>
    <lineage>
        <taxon>Eukaryota</taxon>
        <taxon>Metazoa</taxon>
        <taxon>Chordata</taxon>
        <taxon>Craniata</taxon>
        <taxon>Vertebrata</taxon>
        <taxon>Euteleostomi</taxon>
        <taxon>Amphibia</taxon>
        <taxon>Batrachia</taxon>
        <taxon>Caudata</taxon>
        <taxon>Salamandroidea</taxon>
        <taxon>Salamandridae</taxon>
        <taxon>Pleurodelinae</taxon>
        <taxon>Pleurodeles</taxon>
    </lineage>
</organism>
<evidence type="ECO:0000256" key="1">
    <source>
        <dbReference type="SAM" id="MobiDB-lite"/>
    </source>
</evidence>
<gene>
    <name evidence="2" type="ORF">NDU88_001849</name>
</gene>
<accession>A0AAV7U9L8</accession>
<proteinExistence type="predicted"/>
<comment type="caution">
    <text evidence="2">The sequence shown here is derived from an EMBL/GenBank/DDBJ whole genome shotgun (WGS) entry which is preliminary data.</text>
</comment>
<evidence type="ECO:0000313" key="2">
    <source>
        <dbReference type="EMBL" id="KAJ1185054.1"/>
    </source>
</evidence>
<feature type="region of interest" description="Disordered" evidence="1">
    <location>
        <begin position="78"/>
        <end position="110"/>
    </location>
</feature>
<dbReference type="EMBL" id="JANPWB010000005">
    <property type="protein sequence ID" value="KAJ1185054.1"/>
    <property type="molecule type" value="Genomic_DNA"/>
</dbReference>
<evidence type="ECO:0000313" key="3">
    <source>
        <dbReference type="Proteomes" id="UP001066276"/>
    </source>
</evidence>
<keyword evidence="3" id="KW-1185">Reference proteome</keyword>
<sequence length="110" mass="12213">MQARRSRAAWQLGMPAIKSRCGPLGEDSTHSHISNLGPDHRNLVYLCAPGRGERSTTTGHPGVGLYGGCIKNTLQRAKRVPNRRPTQPEGWLEQEQYRGEDNPGDWVLLP</sequence>
<protein>
    <submittedName>
        <fullName evidence="2">Uncharacterized protein</fullName>
    </submittedName>
</protein>
<reference evidence="2" key="1">
    <citation type="journal article" date="2022" name="bioRxiv">
        <title>Sequencing and chromosome-scale assembly of the giantPleurodeles waltlgenome.</title>
        <authorList>
            <person name="Brown T."/>
            <person name="Elewa A."/>
            <person name="Iarovenko S."/>
            <person name="Subramanian E."/>
            <person name="Araus A.J."/>
            <person name="Petzold A."/>
            <person name="Susuki M."/>
            <person name="Suzuki K.-i.T."/>
            <person name="Hayashi T."/>
            <person name="Toyoda A."/>
            <person name="Oliveira C."/>
            <person name="Osipova E."/>
            <person name="Leigh N.D."/>
            <person name="Simon A."/>
            <person name="Yun M.H."/>
        </authorList>
    </citation>
    <scope>NUCLEOTIDE SEQUENCE</scope>
    <source>
        <strain evidence="2">20211129_DDA</strain>
        <tissue evidence="2">Liver</tissue>
    </source>
</reference>
<dbReference type="AlphaFoldDB" id="A0AAV7U9L8"/>
<name>A0AAV7U9L8_PLEWA</name>
<dbReference type="Proteomes" id="UP001066276">
    <property type="component" value="Chromosome 3_1"/>
</dbReference>